<keyword evidence="2" id="KW-1185">Reference proteome</keyword>
<dbReference type="AlphaFoldDB" id="K9UIN9"/>
<proteinExistence type="predicted"/>
<evidence type="ECO:0000313" key="2">
    <source>
        <dbReference type="Proteomes" id="UP000010366"/>
    </source>
</evidence>
<reference evidence="1 2" key="1">
    <citation type="submission" date="2012-05" db="EMBL/GenBank/DDBJ databases">
        <title>Finished chromosome of genome of Chamaesiphon sp. PCC 6605.</title>
        <authorList>
            <consortium name="US DOE Joint Genome Institute"/>
            <person name="Gugger M."/>
            <person name="Coursin T."/>
            <person name="Rippka R."/>
            <person name="Tandeau De Marsac N."/>
            <person name="Huntemann M."/>
            <person name="Wei C.-L."/>
            <person name="Han J."/>
            <person name="Detter J.C."/>
            <person name="Han C."/>
            <person name="Tapia R."/>
            <person name="Chen A."/>
            <person name="Kyrpides N."/>
            <person name="Mavromatis K."/>
            <person name="Markowitz V."/>
            <person name="Szeto E."/>
            <person name="Ivanova N."/>
            <person name="Pagani I."/>
            <person name="Pati A."/>
            <person name="Goodwin L."/>
            <person name="Nordberg H.P."/>
            <person name="Cantor M.N."/>
            <person name="Hua S.X."/>
            <person name="Woyke T."/>
            <person name="Kerfeld C.A."/>
        </authorList>
    </citation>
    <scope>NUCLEOTIDE SEQUENCE [LARGE SCALE GENOMIC DNA]</scope>
    <source>
        <strain evidence="2">ATCC 27169 / PCC 6605</strain>
    </source>
</reference>
<name>K9UIN9_CHAP6</name>
<dbReference type="Proteomes" id="UP000010366">
    <property type="component" value="Chromosome"/>
</dbReference>
<dbReference type="HOGENOM" id="CLU_1591615_0_0_3"/>
<evidence type="ECO:0000313" key="1">
    <source>
        <dbReference type="EMBL" id="AFY94074.1"/>
    </source>
</evidence>
<dbReference type="EMBL" id="CP003600">
    <property type="protein sequence ID" value="AFY94074.1"/>
    <property type="molecule type" value="Genomic_DNA"/>
</dbReference>
<dbReference type="OrthoDB" id="7595812at2"/>
<sequence length="167" mass="18870">MKNSLKLLLLSIPLSVLLAVVFISMEREHRLSFVPEKLSVSNIVYTKEEVFGFGPGGNETGVLVYELPDKIASDIEKIGIEYFVNLTPRQGNNSDLYRKWQKTPITDVNKIEEHLDRYGFGISIDRHIENEIDEAISKPGSFFANGRGGRILIVNPKNRRVFLAYSG</sequence>
<gene>
    <name evidence="1" type="ORF">Cha6605_3045</name>
</gene>
<dbReference type="eggNOG" id="ENOG50337H9">
    <property type="taxonomic scope" value="Bacteria"/>
</dbReference>
<protein>
    <submittedName>
        <fullName evidence="1">Uncharacterized protein</fullName>
    </submittedName>
</protein>
<organism evidence="1 2">
    <name type="scientific">Chamaesiphon minutus (strain ATCC 27169 / PCC 6605)</name>
    <dbReference type="NCBI Taxonomy" id="1173020"/>
    <lineage>
        <taxon>Bacteria</taxon>
        <taxon>Bacillati</taxon>
        <taxon>Cyanobacteriota</taxon>
        <taxon>Cyanophyceae</taxon>
        <taxon>Gomontiellales</taxon>
        <taxon>Chamaesiphonaceae</taxon>
        <taxon>Chamaesiphon</taxon>
    </lineage>
</organism>
<dbReference type="KEGG" id="cmp:Cha6605_3045"/>
<accession>K9UIN9</accession>
<dbReference type="RefSeq" id="WP_015160217.1">
    <property type="nucleotide sequence ID" value="NC_019697.1"/>
</dbReference>